<organism evidence="1">
    <name type="scientific">hydrothermal vent metagenome</name>
    <dbReference type="NCBI Taxonomy" id="652676"/>
    <lineage>
        <taxon>unclassified sequences</taxon>
        <taxon>metagenomes</taxon>
        <taxon>ecological metagenomes</taxon>
    </lineage>
</organism>
<proteinExistence type="predicted"/>
<dbReference type="PANTHER" id="PTHR35564">
    <property type="match status" value="1"/>
</dbReference>
<sequence>MADTRRTPSHRLAFFEALEAEPYAFDFFQAIRRLEGLFPEKPRMGHALHAEDDPIRLAQEPSLAFAPAAISSFTPEKGALPPRLSVLFFGLFGPNGPLPLHLTEYARERLRSAHDPTFARFVDIFHHRMLSLFYRAWASAQPAVNFDRSEEDRFSVFVSSLFGLGMPSLRNRSEMPDLPLLHYAGRFVCQTRNAEGLKAILGDFFSTPVQIQEFIGEWISLPEQYQCQLGGWGDSNRLGETSTIGSQVWVCQQKFRIIMGPMDFAPFERLLPGGESLKRLTTLLRSYVGDELEWDVQLILKKEEVPAIKLGQIGSLGRTSWLSPESLENDAEDLILNPLGT</sequence>
<gene>
    <name evidence="1" type="ORF">MNBD_NITROSPIRAE01-1386</name>
</gene>
<accession>A0A3B1DVW5</accession>
<dbReference type="PANTHER" id="PTHR35564:SF4">
    <property type="entry name" value="CYTOPLASMIC PROTEIN"/>
    <property type="match status" value="1"/>
</dbReference>
<dbReference type="NCBIfam" id="TIGR03347">
    <property type="entry name" value="VI_chp_1"/>
    <property type="match status" value="1"/>
</dbReference>
<dbReference type="Pfam" id="PF06996">
    <property type="entry name" value="T6SS_TssG"/>
    <property type="match status" value="1"/>
</dbReference>
<dbReference type="AlphaFoldDB" id="A0A3B1DVW5"/>
<evidence type="ECO:0000313" key="1">
    <source>
        <dbReference type="EMBL" id="VAX32887.1"/>
    </source>
</evidence>
<dbReference type="EMBL" id="UOGF01000099">
    <property type="protein sequence ID" value="VAX32887.1"/>
    <property type="molecule type" value="Genomic_DNA"/>
</dbReference>
<reference evidence="1" key="1">
    <citation type="submission" date="2018-06" db="EMBL/GenBank/DDBJ databases">
        <authorList>
            <person name="Zhirakovskaya E."/>
        </authorList>
    </citation>
    <scope>NUCLEOTIDE SEQUENCE</scope>
</reference>
<name>A0A3B1DVW5_9ZZZZ</name>
<protein>
    <submittedName>
        <fullName evidence="1">Uncharacterized protein ImpH/VasB</fullName>
    </submittedName>
</protein>
<dbReference type="InterPro" id="IPR010732">
    <property type="entry name" value="T6SS_TssG-like"/>
</dbReference>